<feature type="region of interest" description="Disordered" evidence="1">
    <location>
        <begin position="110"/>
        <end position="415"/>
    </location>
</feature>
<gene>
    <name evidence="3" type="ORF">HPB52_001717</name>
</gene>
<feature type="compositionally biased region" description="Polar residues" evidence="1">
    <location>
        <begin position="135"/>
        <end position="147"/>
    </location>
</feature>
<dbReference type="InterPro" id="IPR017853">
    <property type="entry name" value="GH"/>
</dbReference>
<keyword evidence="2" id="KW-0812">Transmembrane</keyword>
<feature type="compositionally biased region" description="Polar residues" evidence="1">
    <location>
        <begin position="403"/>
        <end position="413"/>
    </location>
</feature>
<feature type="compositionally biased region" description="Low complexity" evidence="1">
    <location>
        <begin position="287"/>
        <end position="304"/>
    </location>
</feature>
<feature type="region of interest" description="Disordered" evidence="1">
    <location>
        <begin position="429"/>
        <end position="511"/>
    </location>
</feature>
<feature type="transmembrane region" description="Helical" evidence="2">
    <location>
        <begin position="27"/>
        <end position="47"/>
    </location>
</feature>
<dbReference type="VEuPathDB" id="VectorBase:RSAN_029902"/>
<feature type="compositionally biased region" description="Polar residues" evidence="1">
    <location>
        <begin position="337"/>
        <end position="357"/>
    </location>
</feature>
<feature type="compositionally biased region" description="Polar residues" evidence="1">
    <location>
        <begin position="260"/>
        <end position="270"/>
    </location>
</feature>
<sequence length="1498" mass="160143">MAEAFVFRDKTTGPESAARSTFGRRTWLIVGVMTSAMLLMCTSVAVLQRRYDLTGYFRHSPAAAAAAAKGDWDRQSTANATLRKTDGELEREQLSTSTHGAAVATEIKPRQPLQAKNKRKARANSTARLHDDGSQVASVHKASTNRGATRRPRDGSNVVEVDRELEIVQRPFADGTGAGEEDASPIGRVDAKKELSVAGTAETVRKSEARVASSPGVGSTGASEKTQPSTSDLTGVSSGSQKAEEASPTVLPPSDVAVFSTGSVEDSSATPRKDVRMVKKRRKLRRLVTLPASTSSSDSVSTSTARAGDTSALARTAETGDAQSKKEEVEKNEHDQLNNTSGVATGLSSESPTTSIGRTADTDVESSDASSGNMSSSITQVRSSSSSVNGVTFTTKRELAETSGDQEQVSKQGTAVGVIGSTPNVAVAGVENFTSTSESSSADASGNNETDTNQSNEYDPFNGTSNASLREVSSSSKSSSQLRTSFTTVSALDRSTEIAQSPQINETSTDADIVDVVAGGVKSAEAILEKILNKATKDGRNNSTNSTRDRAGPAETSKGADGRVTRDDGAGDASSSVAATSAHTQPPSESKESSGVRAMTYSTDQNRSTSTETSAKEFATRRQAAEGSPEKMSSTTNTSLLESSTPVSTSDNPVEVIGASTDAGPPDEIIPETEAASTATTTREMTTPETTTSTFAYYTGQDEWIPESRGRYRDVPRSHSNKRKPEFQGKGLPAHHVLVNNREPMAPGDHSSHQTTRSADAGIGDMSGKAERHETREGTTSKAIPRVQHMAPKANVQSAMSELYSSLNEAIREESKHDVGQGNDEMLDYGVVPGDVVFKNQHDSLMAQSAFNMSGFGPDVRRGQSETGTSTQSDQQRGSTSIMVVTHPGSANRSAGWNKTSSANPEPLAFNVNNDERSHAHTFETSSTKAKQDTPPKGLTLSNRDSDGMLSKTSNALTSAQRSSVSDDIATKSSHAPAAKLLVEKNSSSSDATSTEPRARNGVSYIDKHKPEPYAETPPNVLDIGADLPEAETRSGRNQPDTHPSAEEHAASPTNGSMNSNVTTRYFENRNDIKYGDTRKYPQGSTSGHILEESMENGNSSTRTSRASDTIDADLSGSRVVVNTTGGIKLKTSRPNVHRTGVACVYRKDHAGWASGNTTYGLDTLPYQYCASVVYCCLGLREDFAIEDLGNHSDFTKLAKIKGDKPGLQTFVVIKADNSTAPSFKRLISGTMHQDIFVLLAVHWLKTRDIDGAYLYWPQMEDSDGDELVSAFRYLVGSFAKSNLKFGIVLPPGTRYFAKRSTMKALTEDLDGSYDALLLSPPEMDESAYTGKLSSPTQALAGEYGKYPGDLAGIAVCPMIPFWGKTFKMQAVLQDSDLALRPVGRGGARRTSREPGKLAFFEFCRELGNSLYVFPSRENAMIGDEYVTFLTPATLETYLTSSTHASWRCLGSWGPEWDDFDGHCGLGRYPLLKTLYEFHKKRAANAPAAFGLSKASQS</sequence>
<dbReference type="Gene3D" id="3.20.20.80">
    <property type="entry name" value="Glycosidases"/>
    <property type="match status" value="1"/>
</dbReference>
<feature type="compositionally biased region" description="Low complexity" evidence="1">
    <location>
        <begin position="633"/>
        <end position="645"/>
    </location>
</feature>
<feature type="region of interest" description="Disordered" evidence="1">
    <location>
        <begin position="82"/>
        <end position="101"/>
    </location>
</feature>
<feature type="region of interest" description="Disordered" evidence="1">
    <location>
        <begin position="711"/>
        <end position="780"/>
    </location>
</feature>
<dbReference type="Proteomes" id="UP000821837">
    <property type="component" value="Chromosome 10"/>
</dbReference>
<keyword evidence="2" id="KW-1133">Transmembrane helix</keyword>
<feature type="compositionally biased region" description="Polar residues" evidence="1">
    <location>
        <begin position="600"/>
        <end position="613"/>
    </location>
</feature>
<feature type="region of interest" description="Disordered" evidence="1">
    <location>
        <begin position="1074"/>
        <end position="1109"/>
    </location>
</feature>
<evidence type="ECO:0000313" key="3">
    <source>
        <dbReference type="EMBL" id="KAH7975413.1"/>
    </source>
</evidence>
<evidence type="ECO:0000313" key="4">
    <source>
        <dbReference type="Proteomes" id="UP000821837"/>
    </source>
</evidence>
<feature type="compositionally biased region" description="Low complexity" evidence="1">
    <location>
        <begin position="367"/>
        <end position="394"/>
    </location>
</feature>
<feature type="compositionally biased region" description="Polar residues" evidence="1">
    <location>
        <begin position="446"/>
        <end position="472"/>
    </location>
</feature>
<evidence type="ECO:0000256" key="1">
    <source>
        <dbReference type="SAM" id="MobiDB-lite"/>
    </source>
</evidence>
<evidence type="ECO:0008006" key="5">
    <source>
        <dbReference type="Google" id="ProtNLM"/>
    </source>
</evidence>
<proteinExistence type="predicted"/>
<feature type="compositionally biased region" description="Basic and acidic residues" evidence="1">
    <location>
        <begin position="323"/>
        <end position="336"/>
    </location>
</feature>
<name>A0A9D4QEU2_RHISA</name>
<comment type="caution">
    <text evidence="3">The sequence shown here is derived from an EMBL/GenBank/DDBJ whole genome shotgun (WGS) entry which is preliminary data.</text>
</comment>
<feature type="compositionally biased region" description="Polar residues" evidence="1">
    <location>
        <begin position="951"/>
        <end position="974"/>
    </location>
</feature>
<feature type="compositionally biased region" description="Low complexity" evidence="1">
    <location>
        <begin position="672"/>
        <end position="688"/>
    </location>
</feature>
<organism evidence="3 4">
    <name type="scientific">Rhipicephalus sanguineus</name>
    <name type="common">Brown dog tick</name>
    <name type="synonym">Ixodes sanguineus</name>
    <dbReference type="NCBI Taxonomy" id="34632"/>
    <lineage>
        <taxon>Eukaryota</taxon>
        <taxon>Metazoa</taxon>
        <taxon>Ecdysozoa</taxon>
        <taxon>Arthropoda</taxon>
        <taxon>Chelicerata</taxon>
        <taxon>Arachnida</taxon>
        <taxon>Acari</taxon>
        <taxon>Parasitiformes</taxon>
        <taxon>Ixodida</taxon>
        <taxon>Ixodoidea</taxon>
        <taxon>Ixodidae</taxon>
        <taxon>Rhipicephalinae</taxon>
        <taxon>Rhipicephalus</taxon>
        <taxon>Rhipicephalus</taxon>
    </lineage>
</organism>
<feature type="compositionally biased region" description="Basic and acidic residues" evidence="1">
    <location>
        <begin position="768"/>
        <end position="779"/>
    </location>
</feature>
<feature type="compositionally biased region" description="Low complexity" evidence="1">
    <location>
        <begin position="434"/>
        <end position="445"/>
    </location>
</feature>
<feature type="compositionally biased region" description="Polar residues" evidence="1">
    <location>
        <begin position="481"/>
        <end position="490"/>
    </location>
</feature>
<feature type="compositionally biased region" description="Polar residues" evidence="1">
    <location>
        <begin position="1096"/>
        <end position="1108"/>
    </location>
</feature>
<evidence type="ECO:0000256" key="2">
    <source>
        <dbReference type="SAM" id="Phobius"/>
    </source>
</evidence>
<dbReference type="SUPFAM" id="SSF51445">
    <property type="entry name" value="(Trans)glycosidases"/>
    <property type="match status" value="1"/>
</dbReference>
<feature type="compositionally biased region" description="Polar residues" evidence="1">
    <location>
        <begin position="985"/>
        <end position="996"/>
    </location>
</feature>
<dbReference type="EMBL" id="JABSTV010001246">
    <property type="protein sequence ID" value="KAH7975413.1"/>
    <property type="molecule type" value="Genomic_DNA"/>
</dbReference>
<feature type="compositionally biased region" description="Basic and acidic residues" evidence="1">
    <location>
        <begin position="547"/>
        <end position="569"/>
    </location>
</feature>
<feature type="compositionally biased region" description="Basic and acidic residues" evidence="1">
    <location>
        <begin position="83"/>
        <end position="93"/>
    </location>
</feature>
<feature type="compositionally biased region" description="Polar residues" evidence="1">
    <location>
        <begin position="497"/>
        <end position="508"/>
    </location>
</feature>
<feature type="compositionally biased region" description="Polar residues" evidence="1">
    <location>
        <begin position="865"/>
        <end position="904"/>
    </location>
</feature>
<reference evidence="3" key="1">
    <citation type="journal article" date="2020" name="Cell">
        <title>Large-Scale Comparative Analyses of Tick Genomes Elucidate Their Genetic Diversity and Vector Capacities.</title>
        <authorList>
            <consortium name="Tick Genome and Microbiome Consortium (TIGMIC)"/>
            <person name="Jia N."/>
            <person name="Wang J."/>
            <person name="Shi W."/>
            <person name="Du L."/>
            <person name="Sun Y."/>
            <person name="Zhan W."/>
            <person name="Jiang J.F."/>
            <person name="Wang Q."/>
            <person name="Zhang B."/>
            <person name="Ji P."/>
            <person name="Bell-Sakyi L."/>
            <person name="Cui X.M."/>
            <person name="Yuan T.T."/>
            <person name="Jiang B.G."/>
            <person name="Yang W.F."/>
            <person name="Lam T.T."/>
            <person name="Chang Q.C."/>
            <person name="Ding S.J."/>
            <person name="Wang X.J."/>
            <person name="Zhu J.G."/>
            <person name="Ruan X.D."/>
            <person name="Zhao L."/>
            <person name="Wei J.T."/>
            <person name="Ye R.Z."/>
            <person name="Que T.C."/>
            <person name="Du C.H."/>
            <person name="Zhou Y.H."/>
            <person name="Cheng J.X."/>
            <person name="Dai P.F."/>
            <person name="Guo W.B."/>
            <person name="Han X.H."/>
            <person name="Huang E.J."/>
            <person name="Li L.F."/>
            <person name="Wei W."/>
            <person name="Gao Y.C."/>
            <person name="Liu J.Z."/>
            <person name="Shao H.Z."/>
            <person name="Wang X."/>
            <person name="Wang C.C."/>
            <person name="Yang T.C."/>
            <person name="Huo Q.B."/>
            <person name="Li W."/>
            <person name="Chen H.Y."/>
            <person name="Chen S.E."/>
            <person name="Zhou L.G."/>
            <person name="Ni X.B."/>
            <person name="Tian J.H."/>
            <person name="Sheng Y."/>
            <person name="Liu T."/>
            <person name="Pan Y.S."/>
            <person name="Xia L.Y."/>
            <person name="Li J."/>
            <person name="Zhao F."/>
            <person name="Cao W.C."/>
        </authorList>
    </citation>
    <scope>NUCLEOTIDE SEQUENCE</scope>
    <source>
        <strain evidence="3">Rsan-2018</strain>
    </source>
</reference>
<feature type="compositionally biased region" description="Polar residues" evidence="1">
    <location>
        <begin position="1052"/>
        <end position="1062"/>
    </location>
</feature>
<reference evidence="3" key="2">
    <citation type="submission" date="2021-09" db="EMBL/GenBank/DDBJ databases">
        <authorList>
            <person name="Jia N."/>
            <person name="Wang J."/>
            <person name="Shi W."/>
            <person name="Du L."/>
            <person name="Sun Y."/>
            <person name="Zhan W."/>
            <person name="Jiang J."/>
            <person name="Wang Q."/>
            <person name="Zhang B."/>
            <person name="Ji P."/>
            <person name="Sakyi L.B."/>
            <person name="Cui X."/>
            <person name="Yuan T."/>
            <person name="Jiang B."/>
            <person name="Yang W."/>
            <person name="Lam T.T.-Y."/>
            <person name="Chang Q."/>
            <person name="Ding S."/>
            <person name="Wang X."/>
            <person name="Zhu J."/>
            <person name="Ruan X."/>
            <person name="Zhao L."/>
            <person name="Wei J."/>
            <person name="Que T."/>
            <person name="Du C."/>
            <person name="Cheng J."/>
            <person name="Dai P."/>
            <person name="Han X."/>
            <person name="Huang E."/>
            <person name="Gao Y."/>
            <person name="Liu J."/>
            <person name="Shao H."/>
            <person name="Ye R."/>
            <person name="Li L."/>
            <person name="Wei W."/>
            <person name="Wang X."/>
            <person name="Wang C."/>
            <person name="Huo Q."/>
            <person name="Li W."/>
            <person name="Guo W."/>
            <person name="Chen H."/>
            <person name="Chen S."/>
            <person name="Zhou L."/>
            <person name="Zhou L."/>
            <person name="Ni X."/>
            <person name="Tian J."/>
            <person name="Zhou Y."/>
            <person name="Sheng Y."/>
            <person name="Liu T."/>
            <person name="Pan Y."/>
            <person name="Xia L."/>
            <person name="Li J."/>
            <person name="Zhao F."/>
            <person name="Cao W."/>
        </authorList>
    </citation>
    <scope>NUCLEOTIDE SEQUENCE</scope>
    <source>
        <strain evidence="3">Rsan-2018</strain>
        <tissue evidence="3">Larvae</tissue>
    </source>
</reference>
<feature type="compositionally biased region" description="Basic and acidic residues" evidence="1">
    <location>
        <begin position="614"/>
        <end position="624"/>
    </location>
</feature>
<feature type="region of interest" description="Disordered" evidence="1">
    <location>
        <begin position="856"/>
        <end position="1062"/>
    </location>
</feature>
<keyword evidence="4" id="KW-1185">Reference proteome</keyword>
<protein>
    <recommendedName>
        <fullName evidence="5">Chitinase</fullName>
    </recommendedName>
</protein>
<feature type="compositionally biased region" description="Polar residues" evidence="1">
    <location>
        <begin position="216"/>
        <end position="241"/>
    </location>
</feature>
<feature type="region of interest" description="Disordered" evidence="1">
    <location>
        <begin position="532"/>
        <end position="688"/>
    </location>
</feature>
<keyword evidence="2" id="KW-0472">Membrane</keyword>
<feature type="compositionally biased region" description="Low complexity" evidence="1">
    <location>
        <begin position="571"/>
        <end position="582"/>
    </location>
</feature>
<accession>A0A9D4QEU2</accession>
<feature type="compositionally biased region" description="Basic and acidic residues" evidence="1">
    <location>
        <begin position="711"/>
        <end position="727"/>
    </location>
</feature>